<proteinExistence type="inferred from homology"/>
<dbReference type="PANTHER" id="PTHR30026">
    <property type="entry name" value="OUTER MEMBRANE PROTEIN TOLC"/>
    <property type="match status" value="1"/>
</dbReference>
<comment type="similarity">
    <text evidence="2">Belongs to the outer membrane factor (OMF) (TC 1.B.17) family.</text>
</comment>
<evidence type="ECO:0000256" key="5">
    <source>
        <dbReference type="ARBA" id="ARBA00022692"/>
    </source>
</evidence>
<organism evidence="8 9">
    <name type="scientific">Pedobacter panaciterrae</name>
    <dbReference type="NCBI Taxonomy" id="363849"/>
    <lineage>
        <taxon>Bacteria</taxon>
        <taxon>Pseudomonadati</taxon>
        <taxon>Bacteroidota</taxon>
        <taxon>Sphingobacteriia</taxon>
        <taxon>Sphingobacteriales</taxon>
        <taxon>Sphingobacteriaceae</taxon>
        <taxon>Pedobacter</taxon>
    </lineage>
</organism>
<dbReference type="InterPro" id="IPR051906">
    <property type="entry name" value="TolC-like"/>
</dbReference>
<evidence type="ECO:0000256" key="6">
    <source>
        <dbReference type="ARBA" id="ARBA00023136"/>
    </source>
</evidence>
<evidence type="ECO:0000256" key="4">
    <source>
        <dbReference type="ARBA" id="ARBA00022452"/>
    </source>
</evidence>
<dbReference type="Pfam" id="PF02321">
    <property type="entry name" value="OEP"/>
    <property type="match status" value="2"/>
</dbReference>
<evidence type="ECO:0000256" key="7">
    <source>
        <dbReference type="ARBA" id="ARBA00023237"/>
    </source>
</evidence>
<accession>A0ABU8NSK6</accession>
<dbReference type="PANTHER" id="PTHR30026:SF20">
    <property type="entry name" value="OUTER MEMBRANE PROTEIN TOLC"/>
    <property type="match status" value="1"/>
</dbReference>
<name>A0ABU8NSK6_9SPHI</name>
<evidence type="ECO:0000313" key="8">
    <source>
        <dbReference type="EMBL" id="MEJ2905264.1"/>
    </source>
</evidence>
<gene>
    <name evidence="8" type="ORF">WAE58_22650</name>
</gene>
<dbReference type="RefSeq" id="WP_216854452.1">
    <property type="nucleotide sequence ID" value="NZ_CBFGNQ010000041.1"/>
</dbReference>
<sequence length="490" mass="55476">MKISFTTLMIMYCFNVWGSSIELKNAADTLKLTLNEVVEKAKSNSIAAKQAITVKETKYWEWRTFKSNYQPQLALSGILPGYNKTYSQVLQPNGTVAFQPIRNDNSSLTLDFSQSLAATGGTIYGTTQLQRFTDFDRDNVLYNGTPYGIGYIQPLLQFNSLKWDKKIAPLKYNESKQAYIESQEQISVTVTGYFFDLLLAQVNLHIAETNYTNTGNILTIANTKFELGKISKNEILQLQLEQVNAKKAVGTAKRDMEIATLNLRSYAGIEGDDRIVLTMPEAVKRVEVTSERVLTEAFENRSDAIAFVRRIAEAKRDVAKAKGENGLIATLKANLGFSSAGSNILDVYRSPKSQQSVELQLAIPVLDWGRSKSRTKTAEANQQFTIYEVEQDKQTFKQQIVTQVTLFNMMKEQLALTAQADRIASEKYQIASERYVLGNLSITDLSIAFQESDRAKRDYVASLRDFWGAYYQLRYLSLYDFEKNEKITYK</sequence>
<evidence type="ECO:0000256" key="2">
    <source>
        <dbReference type="ARBA" id="ARBA00007613"/>
    </source>
</evidence>
<dbReference type="Proteomes" id="UP001378956">
    <property type="component" value="Unassembled WGS sequence"/>
</dbReference>
<reference evidence="8 9" key="1">
    <citation type="submission" date="2024-03" db="EMBL/GenBank/DDBJ databases">
        <title>Sequence of Lycoming College Course Isolates.</title>
        <authorList>
            <person name="Plotts O."/>
            <person name="Newman J."/>
        </authorList>
    </citation>
    <scope>NUCLEOTIDE SEQUENCE [LARGE SCALE GENOMIC DNA]</scope>
    <source>
        <strain evidence="8 9">CJB-3</strain>
    </source>
</reference>
<protein>
    <submittedName>
        <fullName evidence="8">TolC family protein</fullName>
    </submittedName>
</protein>
<evidence type="ECO:0000256" key="1">
    <source>
        <dbReference type="ARBA" id="ARBA00004442"/>
    </source>
</evidence>
<comment type="caution">
    <text evidence="8">The sequence shown here is derived from an EMBL/GenBank/DDBJ whole genome shotgun (WGS) entry which is preliminary data.</text>
</comment>
<keyword evidence="6" id="KW-0472">Membrane</keyword>
<keyword evidence="5" id="KW-0812">Transmembrane</keyword>
<keyword evidence="3" id="KW-0813">Transport</keyword>
<evidence type="ECO:0000256" key="3">
    <source>
        <dbReference type="ARBA" id="ARBA00022448"/>
    </source>
</evidence>
<dbReference type="InterPro" id="IPR003423">
    <property type="entry name" value="OMP_efflux"/>
</dbReference>
<keyword evidence="7" id="KW-0998">Cell outer membrane</keyword>
<dbReference type="EMBL" id="JBBEUB010000010">
    <property type="protein sequence ID" value="MEJ2905264.1"/>
    <property type="molecule type" value="Genomic_DNA"/>
</dbReference>
<comment type="subcellular location">
    <subcellularLocation>
        <location evidence="1">Cell outer membrane</location>
    </subcellularLocation>
</comment>
<keyword evidence="4" id="KW-1134">Transmembrane beta strand</keyword>
<keyword evidence="9" id="KW-1185">Reference proteome</keyword>
<evidence type="ECO:0000313" key="9">
    <source>
        <dbReference type="Proteomes" id="UP001378956"/>
    </source>
</evidence>